<evidence type="ECO:0000313" key="4">
    <source>
        <dbReference type="EMBL" id="MBB3945830.1"/>
    </source>
</evidence>
<evidence type="ECO:0000256" key="2">
    <source>
        <dbReference type="ARBA" id="ARBA00023235"/>
    </source>
</evidence>
<dbReference type="GO" id="GO:0042806">
    <property type="term" value="F:fucose binding"/>
    <property type="evidence" value="ECO:0007669"/>
    <property type="project" value="TreeGrafter"/>
</dbReference>
<proteinExistence type="predicted"/>
<name>A0A7W6G1L8_9HYPH</name>
<comment type="catalytic activity">
    <reaction evidence="3">
        <text>alpha-L-fucose = beta-L-fucose</text>
        <dbReference type="Rhea" id="RHEA:25580"/>
        <dbReference type="ChEBI" id="CHEBI:42548"/>
        <dbReference type="ChEBI" id="CHEBI:42589"/>
        <dbReference type="EC" id="5.1.3.29"/>
    </reaction>
</comment>
<keyword evidence="2 4" id="KW-0413">Isomerase</keyword>
<dbReference type="InterPro" id="IPR050443">
    <property type="entry name" value="RbsD/FucU_mutarotase"/>
</dbReference>
<evidence type="ECO:0000256" key="1">
    <source>
        <dbReference type="ARBA" id="ARBA00000223"/>
    </source>
</evidence>
<protein>
    <submittedName>
        <fullName evidence="4">L-fucose mutarotase</fullName>
        <ecNumber evidence="4">5.1.3.29</ecNumber>
    </submittedName>
</protein>
<accession>A0A7W6G1L8</accession>
<dbReference type="AlphaFoldDB" id="A0A7W6G1L8"/>
<dbReference type="Pfam" id="PF05025">
    <property type="entry name" value="RbsD_FucU"/>
    <property type="match status" value="1"/>
</dbReference>
<reference evidence="4 5" key="1">
    <citation type="submission" date="2020-08" db="EMBL/GenBank/DDBJ databases">
        <title>Genomic Encyclopedia of Type Strains, Phase IV (KMG-IV): sequencing the most valuable type-strain genomes for metagenomic binning, comparative biology and taxonomic classification.</title>
        <authorList>
            <person name="Goeker M."/>
        </authorList>
    </citation>
    <scope>NUCLEOTIDE SEQUENCE [LARGE SCALE GENOMIC DNA]</scope>
    <source>
        <strain evidence="4 5">DSM 26438</strain>
    </source>
</reference>
<dbReference type="EMBL" id="JACIDV010000004">
    <property type="protein sequence ID" value="MBB3945830.1"/>
    <property type="molecule type" value="Genomic_DNA"/>
</dbReference>
<keyword evidence="5" id="KW-1185">Reference proteome</keyword>
<dbReference type="Proteomes" id="UP000565286">
    <property type="component" value="Unassembled WGS sequence"/>
</dbReference>
<dbReference type="EC" id="5.1.3.29" evidence="4"/>
<organism evidence="4 5">
    <name type="scientific">Rhizobium skierniewicense</name>
    <dbReference type="NCBI Taxonomy" id="984260"/>
    <lineage>
        <taxon>Bacteria</taxon>
        <taxon>Pseudomonadati</taxon>
        <taxon>Pseudomonadota</taxon>
        <taxon>Alphaproteobacteria</taxon>
        <taxon>Hyphomicrobiales</taxon>
        <taxon>Rhizobiaceae</taxon>
        <taxon>Rhizobium/Agrobacterium group</taxon>
        <taxon>Rhizobium</taxon>
    </lineage>
</organism>
<dbReference type="PANTHER" id="PTHR31690">
    <property type="entry name" value="FUCOSE MUTAROTASE"/>
    <property type="match status" value="1"/>
</dbReference>
<dbReference type="GO" id="GO:0062193">
    <property type="term" value="F:D-ribose pyranase activity"/>
    <property type="evidence" value="ECO:0007669"/>
    <property type="project" value="UniProtKB-EC"/>
</dbReference>
<dbReference type="GO" id="GO:0006004">
    <property type="term" value="P:fucose metabolic process"/>
    <property type="evidence" value="ECO:0007669"/>
    <property type="project" value="TreeGrafter"/>
</dbReference>
<dbReference type="SUPFAM" id="SSF102546">
    <property type="entry name" value="RbsD-like"/>
    <property type="match status" value="1"/>
</dbReference>
<dbReference type="Gene3D" id="3.40.1650.10">
    <property type="entry name" value="RbsD-like domain"/>
    <property type="match status" value="1"/>
</dbReference>
<dbReference type="InterPro" id="IPR023750">
    <property type="entry name" value="RbsD-like_sf"/>
</dbReference>
<dbReference type="PANTHER" id="PTHR31690:SF4">
    <property type="entry name" value="FUCOSE MUTAROTASE"/>
    <property type="match status" value="1"/>
</dbReference>
<evidence type="ECO:0000313" key="5">
    <source>
        <dbReference type="Proteomes" id="UP000565286"/>
    </source>
</evidence>
<comment type="catalytic activity">
    <reaction evidence="1">
        <text>beta-D-ribopyranose = beta-D-ribofuranose</text>
        <dbReference type="Rhea" id="RHEA:25432"/>
        <dbReference type="ChEBI" id="CHEBI:27476"/>
        <dbReference type="ChEBI" id="CHEBI:47002"/>
        <dbReference type="EC" id="5.4.99.62"/>
    </reaction>
</comment>
<dbReference type="InterPro" id="IPR007721">
    <property type="entry name" value="RbsD_FucU"/>
</dbReference>
<dbReference type="RefSeq" id="WP_183895572.1">
    <property type="nucleotide sequence ID" value="NZ_JACIDV010000004.1"/>
</dbReference>
<gene>
    <name evidence="4" type="ORF">GGQ73_001765</name>
</gene>
<comment type="caution">
    <text evidence="4">The sequence shown here is derived from an EMBL/GenBank/DDBJ whole genome shotgun (WGS) entry which is preliminary data.</text>
</comment>
<dbReference type="GO" id="GO:0036373">
    <property type="term" value="F:L-fucose mutarotase activity"/>
    <property type="evidence" value="ECO:0007669"/>
    <property type="project" value="UniProtKB-EC"/>
</dbReference>
<evidence type="ECO:0000256" key="3">
    <source>
        <dbReference type="ARBA" id="ARBA00036324"/>
    </source>
</evidence>
<sequence length="150" mass="16246">MLKNIDPALNADVLHALRAMGHADRLVITDTNFPSDSIAQHTVVGQVLRMENISAARAIKAILSVLPLDTPIQPSVGRMEVMGAPEQIEPVQAEVQKEIDAAEGTSAPMYGIERFAFYEQAKDAYCVITTGETRFYGCFILTKGVIAPTA</sequence>